<proteinExistence type="predicted"/>
<dbReference type="Proteomes" id="UP001175211">
    <property type="component" value="Unassembled WGS sequence"/>
</dbReference>
<dbReference type="EMBL" id="JAUEPS010000001">
    <property type="protein sequence ID" value="KAK0470478.1"/>
    <property type="molecule type" value="Genomic_DNA"/>
</dbReference>
<accession>A0AA39NRG5</accession>
<dbReference type="RefSeq" id="XP_060340271.1">
    <property type="nucleotide sequence ID" value="XM_060480060.1"/>
</dbReference>
<name>A0AA39NRG5_ARMTA</name>
<comment type="caution">
    <text evidence="1">The sequence shown here is derived from an EMBL/GenBank/DDBJ whole genome shotgun (WGS) entry which is preliminary data.</text>
</comment>
<protein>
    <submittedName>
        <fullName evidence="1">Uncharacterized protein</fullName>
    </submittedName>
</protein>
<evidence type="ECO:0000313" key="1">
    <source>
        <dbReference type="EMBL" id="KAK0470478.1"/>
    </source>
</evidence>
<organism evidence="1 2">
    <name type="scientific">Armillaria tabescens</name>
    <name type="common">Ringless honey mushroom</name>
    <name type="synonym">Agaricus tabescens</name>
    <dbReference type="NCBI Taxonomy" id="1929756"/>
    <lineage>
        <taxon>Eukaryota</taxon>
        <taxon>Fungi</taxon>
        <taxon>Dikarya</taxon>
        <taxon>Basidiomycota</taxon>
        <taxon>Agaricomycotina</taxon>
        <taxon>Agaricomycetes</taxon>
        <taxon>Agaricomycetidae</taxon>
        <taxon>Agaricales</taxon>
        <taxon>Marasmiineae</taxon>
        <taxon>Physalacriaceae</taxon>
        <taxon>Desarmillaria</taxon>
    </lineage>
</organism>
<evidence type="ECO:0000313" key="2">
    <source>
        <dbReference type="Proteomes" id="UP001175211"/>
    </source>
</evidence>
<dbReference type="GeneID" id="85363608"/>
<keyword evidence="2" id="KW-1185">Reference proteome</keyword>
<reference evidence="1" key="1">
    <citation type="submission" date="2023-06" db="EMBL/GenBank/DDBJ databases">
        <authorList>
            <consortium name="Lawrence Berkeley National Laboratory"/>
            <person name="Ahrendt S."/>
            <person name="Sahu N."/>
            <person name="Indic B."/>
            <person name="Wong-Bajracharya J."/>
            <person name="Merenyi Z."/>
            <person name="Ke H.-M."/>
            <person name="Monk M."/>
            <person name="Kocsube S."/>
            <person name="Drula E."/>
            <person name="Lipzen A."/>
            <person name="Balint B."/>
            <person name="Henrissat B."/>
            <person name="Andreopoulos B."/>
            <person name="Martin F.M."/>
            <person name="Harder C.B."/>
            <person name="Rigling D."/>
            <person name="Ford K.L."/>
            <person name="Foster G.D."/>
            <person name="Pangilinan J."/>
            <person name="Papanicolaou A."/>
            <person name="Barry K."/>
            <person name="LaButti K."/>
            <person name="Viragh M."/>
            <person name="Koriabine M."/>
            <person name="Yan M."/>
            <person name="Riley R."/>
            <person name="Champramary S."/>
            <person name="Plett K.L."/>
            <person name="Tsai I.J."/>
            <person name="Slot J."/>
            <person name="Sipos G."/>
            <person name="Plett J."/>
            <person name="Nagy L.G."/>
            <person name="Grigoriev I.V."/>
        </authorList>
    </citation>
    <scope>NUCLEOTIDE SEQUENCE</scope>
    <source>
        <strain evidence="1">CCBAS 213</strain>
    </source>
</reference>
<sequence length="199" mass="22608">MPEGTVNFAFIRCVSAFAAFAFNPHVFALNCMRWKKCVDAFDACACGLTSNKASTLECIRITGILGKSEERIDKGVREVLTFVDIEQPGPDFDEDERQKWLRVREEEENVDKKLTLNLSVRVVLTLKNAKTHHKNAKLSRPDARLVAFLENPLSKREIINGHFKSIVCESESDGLSYFFSSRVMCLDVVDDMKNDSRVR</sequence>
<gene>
    <name evidence="1" type="ORF">EV420DRAFT_1742806</name>
</gene>
<dbReference type="AlphaFoldDB" id="A0AA39NRG5"/>